<name>A0ABW9KFJ4_9FIRM</name>
<comment type="caution">
    <text evidence="1">The sequence shown here is derived from an EMBL/GenBank/DDBJ whole genome shotgun (WGS) entry which is preliminary data.</text>
</comment>
<proteinExistence type="predicted"/>
<protein>
    <submittedName>
        <fullName evidence="1">DUF2815 domain-containing protein</fullName>
    </submittedName>
</protein>
<keyword evidence="2" id="KW-1185">Reference proteome</keyword>
<dbReference type="Gene3D" id="2.40.50.140">
    <property type="entry name" value="Nucleic acid-binding proteins"/>
    <property type="match status" value="1"/>
</dbReference>
<gene>
    <name evidence="1" type="ORF">ABDJ34_08195</name>
</gene>
<dbReference type="InterPro" id="IPR012340">
    <property type="entry name" value="NA-bd_OB-fold"/>
</dbReference>
<evidence type="ECO:0000313" key="1">
    <source>
        <dbReference type="EMBL" id="MFN2102880.1"/>
    </source>
</evidence>
<evidence type="ECO:0000313" key="2">
    <source>
        <dbReference type="Proteomes" id="UP001634413"/>
    </source>
</evidence>
<organism evidence="1 2">
    <name type="scientific">Finegoldia dalianensis</name>
    <dbReference type="NCBI Taxonomy" id="3145239"/>
    <lineage>
        <taxon>Bacteria</taxon>
        <taxon>Bacillati</taxon>
        <taxon>Bacillota</taxon>
        <taxon>Tissierellia</taxon>
        <taxon>Tissierellales</taxon>
        <taxon>Peptoniphilaceae</taxon>
        <taxon>Finegoldia</taxon>
    </lineage>
</organism>
<dbReference type="RefSeq" id="WP_412702022.1">
    <property type="nucleotide sequence ID" value="NZ_JBDLBQ010000007.1"/>
</dbReference>
<dbReference type="EMBL" id="JBDLBQ010000007">
    <property type="protein sequence ID" value="MFN2102880.1"/>
    <property type="molecule type" value="Genomic_DNA"/>
</dbReference>
<accession>A0ABW9KFJ4</accession>
<sequence length="231" mass="26297">MTEVNQDLRMFLATLNNRVKKIEGMFNQESEDICKTLHLMKDKKAIAISSAVRIKDVVLLYPNLNISNYNPDVDEGLSTLVLIPNDKDIVNEINKAYLNAFDYGIKKGIYPKNTTMDMIKKKTNESLFIDVNSFVANQKDDNKEFCQSLAQNKLMIRNVKVGNDETGKLSVVLRDREGKLLDPNERISSGDTGEIVIKFYPYSHKGKVGISRYIQGFIRTSECITQKSIYI</sequence>
<dbReference type="Proteomes" id="UP001634413">
    <property type="component" value="Unassembled WGS sequence"/>
</dbReference>
<reference evidence="1 2" key="1">
    <citation type="journal article" date="2024" name="Anaerobe">
        <title>The identification of Finegoldia dalianensis sp. nov., isolated from the pus of a patient with skin abscess and genomic analysis of the strains belonging to Finegoldia genus.</title>
        <authorList>
            <person name="Li Y."/>
            <person name="Wang Y."/>
            <person name="Xiao D."/>
            <person name="Wang J."/>
            <person name="Jin D."/>
        </authorList>
    </citation>
    <scope>NUCLEOTIDE SEQUENCE [LARGE SCALE GENOMIC DNA]</scope>
    <source>
        <strain evidence="1 2">LY240594</strain>
    </source>
</reference>